<dbReference type="AlphaFoldDB" id="A0A1M6H039"/>
<evidence type="ECO:0000313" key="1">
    <source>
        <dbReference type="EMBL" id="SHJ15522.1"/>
    </source>
</evidence>
<sequence length="902" mass="104124">MRRLGILLMFFLLVLFIVIPASAGIQKQWADLATSVDANGNIITTRVYGYYADVEGFGQVFVVCDPDTGQETGDAFVPGGKIGEKQSQKIVRYDRRQDLDWDHPKQISPVRLSLIAPNIPTETRYDWDYYDQTGQLVKKAENMFAWPMDWSFARMIPGSDPNYWLIVGVLENPNPYPVKAELGVNIFGWNSGWSSKWIDKKAQEVLLGPNETKYMLLNYGQEEDYLAKELWCKWPRPGCSVAYYYVRIDGVGDPEYPDVLKSGGAYGFFVPYVRWDGTNPVVKPLIPMRLAFSFNCYSNDPYKRDYYYYYYGGREWPPCSGRAEYDPVKGDWNVSVYFWELEERNWAGQYENKPSYMSDEQWEQIINRARQNAVTTLKKLFLTWYPRVPFWCSWWDDYSMYVNGDTGQVYNSGGGSPPADFWRNIWYRNFIVSFGYLEPVPPNDAPPAYPPSWWWANIRWGGWLYTTYGPYASGAELPAPVLSSFPRTGTDEFNYDVYYCNYRDGDRYEIVIPKGTGIYYRSTDVRYYDPNGWMRYLPVTEAIPMFIEQYRFVSTQGDFGYLIKETVPGYLLWVDTERRPVLNTVTQPVEVNVTWRCWGNQTTSNFSRLVDVYRYWRWTPQSGWQFLGQSPSDGTVTLLNSYYTSVWTVSFKYNHTVSGSNSNDFQVSWTYRWGNGAPTLYWPGADMLRAKIASMANRDYEGNPLVNYVNIDPTISLPMVPSLEANEQNKWIAFCEKSSSAEFVRGRSAGESWGSFETRTLAEIVNNIVSPVLSSQEEAVFNGGGRFVMTPTFAAGKGGIIGGAQKYLIHYQKVWDSKWEWYVWDDPTYDAIGFPGADMTRCSYISTSSPTGGFVVKADDEYLGEILRRRYTEIPFGDYVPLTQRLWRFYSGTIYPPPYPEG</sequence>
<dbReference type="OrthoDB" id="1718828at2"/>
<gene>
    <name evidence="1" type="ORF">SAMN02745219_01870</name>
</gene>
<dbReference type="Proteomes" id="UP000184529">
    <property type="component" value="Unassembled WGS sequence"/>
</dbReference>
<dbReference type="STRING" id="1121432.SAMN02745219_01870"/>
<keyword evidence="2" id="KW-1185">Reference proteome</keyword>
<protein>
    <submittedName>
        <fullName evidence="1">Uncharacterized protein</fullName>
    </submittedName>
</protein>
<accession>A0A1M6H039</accession>
<evidence type="ECO:0000313" key="2">
    <source>
        <dbReference type="Proteomes" id="UP000184529"/>
    </source>
</evidence>
<organism evidence="1 2">
    <name type="scientific">Desulfofundulus thermosubterraneus DSM 16057</name>
    <dbReference type="NCBI Taxonomy" id="1121432"/>
    <lineage>
        <taxon>Bacteria</taxon>
        <taxon>Bacillati</taxon>
        <taxon>Bacillota</taxon>
        <taxon>Clostridia</taxon>
        <taxon>Eubacteriales</taxon>
        <taxon>Peptococcaceae</taxon>
        <taxon>Desulfofundulus</taxon>
    </lineage>
</organism>
<reference evidence="2" key="1">
    <citation type="submission" date="2016-11" db="EMBL/GenBank/DDBJ databases">
        <authorList>
            <person name="Varghese N."/>
            <person name="Submissions S."/>
        </authorList>
    </citation>
    <scope>NUCLEOTIDE SEQUENCE [LARGE SCALE GENOMIC DNA]</scope>
    <source>
        <strain evidence="2">DSM 16057</strain>
    </source>
</reference>
<name>A0A1M6H039_9FIRM</name>
<proteinExistence type="predicted"/>
<dbReference type="RefSeq" id="WP_072869106.1">
    <property type="nucleotide sequence ID" value="NZ_FQZM01000021.1"/>
</dbReference>
<dbReference type="EMBL" id="FQZM01000021">
    <property type="protein sequence ID" value="SHJ15522.1"/>
    <property type="molecule type" value="Genomic_DNA"/>
</dbReference>